<keyword evidence="4" id="KW-0812">Transmembrane</keyword>
<keyword evidence="5 8" id="KW-0732">Signal</keyword>
<reference evidence="9 10" key="1">
    <citation type="submission" date="2017-06" db="EMBL/GenBank/DDBJ databases">
        <title>Draft genome sequence of the halophilic bacterium Marinobacter vinifirmus FB1.</title>
        <authorList>
            <person name="Stepanov V.G."/>
            <person name="Roberts D.J."/>
            <person name="Fox G.E."/>
        </authorList>
    </citation>
    <scope>NUCLEOTIDE SEQUENCE [LARGE SCALE GENOMIC DNA]</scope>
    <source>
        <strain evidence="9 10">FB1</strain>
    </source>
</reference>
<organism evidence="9 10">
    <name type="scientific">Marinobacter vinifirmus</name>
    <dbReference type="NCBI Taxonomy" id="355591"/>
    <lineage>
        <taxon>Bacteria</taxon>
        <taxon>Pseudomonadati</taxon>
        <taxon>Pseudomonadota</taxon>
        <taxon>Gammaproteobacteria</taxon>
        <taxon>Pseudomonadales</taxon>
        <taxon>Marinobacteraceae</taxon>
        <taxon>Marinobacter</taxon>
    </lineage>
</organism>
<evidence type="ECO:0000256" key="5">
    <source>
        <dbReference type="ARBA" id="ARBA00022729"/>
    </source>
</evidence>
<gene>
    <name evidence="9" type="ORF">B9Q17_13985</name>
</gene>
<dbReference type="EMBL" id="NEFY01000001">
    <property type="protein sequence ID" value="OZC37652.1"/>
    <property type="molecule type" value="Genomic_DNA"/>
</dbReference>
<keyword evidence="3" id="KW-1134">Transmembrane beta strand</keyword>
<evidence type="ECO:0000256" key="3">
    <source>
        <dbReference type="ARBA" id="ARBA00022452"/>
    </source>
</evidence>
<dbReference type="Pfam" id="PF03349">
    <property type="entry name" value="Toluene_X"/>
    <property type="match status" value="1"/>
</dbReference>
<evidence type="ECO:0000256" key="6">
    <source>
        <dbReference type="ARBA" id="ARBA00023136"/>
    </source>
</evidence>
<feature type="chain" id="PRO_5030530638" description="Long-chain fatty acid transporter" evidence="8">
    <location>
        <begin position="23"/>
        <end position="421"/>
    </location>
</feature>
<feature type="signal peptide" evidence="8">
    <location>
        <begin position="1"/>
        <end position="22"/>
    </location>
</feature>
<keyword evidence="7" id="KW-0998">Cell outer membrane</keyword>
<name>A0A7Z1DZE0_9GAMM</name>
<dbReference type="GO" id="GO:0015483">
    <property type="term" value="F:long-chain fatty acid transporting porin activity"/>
    <property type="evidence" value="ECO:0007669"/>
    <property type="project" value="TreeGrafter"/>
</dbReference>
<dbReference type="PANTHER" id="PTHR35093:SF8">
    <property type="entry name" value="OUTER MEMBRANE PROTEIN NMB0088-RELATED"/>
    <property type="match status" value="1"/>
</dbReference>
<dbReference type="SUPFAM" id="SSF56935">
    <property type="entry name" value="Porins"/>
    <property type="match status" value="1"/>
</dbReference>
<accession>A0A7Z1DZE0</accession>
<dbReference type="Gene3D" id="2.40.160.60">
    <property type="entry name" value="Outer membrane protein transport protein (OMPP1/FadL/TodX)"/>
    <property type="match status" value="1"/>
</dbReference>
<evidence type="ECO:0000256" key="4">
    <source>
        <dbReference type="ARBA" id="ARBA00022692"/>
    </source>
</evidence>
<evidence type="ECO:0000313" key="10">
    <source>
        <dbReference type="Proteomes" id="UP000216984"/>
    </source>
</evidence>
<evidence type="ECO:0000256" key="7">
    <source>
        <dbReference type="ARBA" id="ARBA00023237"/>
    </source>
</evidence>
<evidence type="ECO:0000256" key="2">
    <source>
        <dbReference type="ARBA" id="ARBA00008163"/>
    </source>
</evidence>
<dbReference type="Proteomes" id="UP000216984">
    <property type="component" value="Unassembled WGS sequence"/>
</dbReference>
<comment type="caution">
    <text evidence="9">The sequence shown here is derived from an EMBL/GenBank/DDBJ whole genome shotgun (WGS) entry which is preliminary data.</text>
</comment>
<evidence type="ECO:0000256" key="8">
    <source>
        <dbReference type="SAM" id="SignalP"/>
    </source>
</evidence>
<dbReference type="RefSeq" id="WP_094623734.1">
    <property type="nucleotide sequence ID" value="NZ_NEFY01000001.1"/>
</dbReference>
<evidence type="ECO:0000313" key="9">
    <source>
        <dbReference type="EMBL" id="OZC37652.1"/>
    </source>
</evidence>
<dbReference type="InterPro" id="IPR005017">
    <property type="entry name" value="OMPP1/FadL/TodX"/>
</dbReference>
<protein>
    <recommendedName>
        <fullName evidence="11">Long-chain fatty acid transporter</fullName>
    </recommendedName>
</protein>
<comment type="subcellular location">
    <subcellularLocation>
        <location evidence="1">Cell outer membrane</location>
        <topology evidence="1">Multi-pass membrane protein</topology>
    </subcellularLocation>
</comment>
<dbReference type="PANTHER" id="PTHR35093">
    <property type="entry name" value="OUTER MEMBRANE PROTEIN NMB0088-RELATED"/>
    <property type="match status" value="1"/>
</dbReference>
<sequence>MRLSRILATTALIAAAPSAALATNGYFSHGYGTKNAGMAGAGTALAQDSIAAATNPAGMAFVGSRVDGGLEVFSPRRRYGVEGGAPNIPGKTFYLAPGTVQSENDAFLIPHFGYNRALGNGHSLGLSVFANGGMNTEYSGENGGTFGAGKTGVNLEQFFIAPTWSWEFTDGQALGISPLIAYQRFEAKGLKAFGDLELSSNPNALTNNGTDEAWGYGLQIGWQGKLTDTLRAGLSWRTILEMEEFNKYEGLFAEQGGFDIPQMFNAGIAWSGLENHWLLLDVQHIRYSEINSIGNPMMPNLKQAGLGDDQGAGFGWDDMTIVKLGWQWQQSNEQTWRAGVSYGEQPIPDEEVLFNILAPGVQEWHFTGGFTHRFSEALEVSGMAFYSPRKTVRGENPMGPGQHIELSMSQVGASFSVGYQF</sequence>
<dbReference type="AlphaFoldDB" id="A0A7Z1DZE0"/>
<keyword evidence="10" id="KW-1185">Reference proteome</keyword>
<proteinExistence type="inferred from homology"/>
<dbReference type="GO" id="GO:0009279">
    <property type="term" value="C:cell outer membrane"/>
    <property type="evidence" value="ECO:0007669"/>
    <property type="project" value="UniProtKB-SubCell"/>
</dbReference>
<comment type="similarity">
    <text evidence="2">Belongs to the OmpP1/FadL family.</text>
</comment>
<evidence type="ECO:0008006" key="11">
    <source>
        <dbReference type="Google" id="ProtNLM"/>
    </source>
</evidence>
<evidence type="ECO:0000256" key="1">
    <source>
        <dbReference type="ARBA" id="ARBA00004571"/>
    </source>
</evidence>
<keyword evidence="6" id="KW-0472">Membrane</keyword>